<evidence type="ECO:0000313" key="7">
    <source>
        <dbReference type="Proteomes" id="UP000003704"/>
    </source>
</evidence>
<keyword evidence="2 5" id="KW-0812">Transmembrane</keyword>
<dbReference type="OrthoDB" id="6080293at2"/>
<keyword evidence="4 5" id="KW-0472">Membrane</keyword>
<evidence type="ECO:0000256" key="2">
    <source>
        <dbReference type="ARBA" id="ARBA00022692"/>
    </source>
</evidence>
<dbReference type="Pfam" id="PF07869">
    <property type="entry name" value="DUF1656"/>
    <property type="match status" value="1"/>
</dbReference>
<keyword evidence="3 5" id="KW-1133">Transmembrane helix</keyword>
<comment type="caution">
    <text evidence="6">The sequence shown here is derived from an EMBL/GenBank/DDBJ whole genome shotgun (WGS) entry which is preliminary data.</text>
</comment>
<evidence type="ECO:0008006" key="8">
    <source>
        <dbReference type="Google" id="ProtNLM"/>
    </source>
</evidence>
<feature type="transmembrane region" description="Helical" evidence="5">
    <location>
        <begin position="47"/>
        <end position="66"/>
    </location>
</feature>
<evidence type="ECO:0000256" key="4">
    <source>
        <dbReference type="ARBA" id="ARBA00023136"/>
    </source>
</evidence>
<dbReference type="AlphaFoldDB" id="I8T3K6"/>
<gene>
    <name evidence="6" type="ORF">WQQ_34930</name>
</gene>
<evidence type="ECO:0000256" key="5">
    <source>
        <dbReference type="SAM" id="Phobius"/>
    </source>
</evidence>
<keyword evidence="7" id="KW-1185">Reference proteome</keyword>
<dbReference type="Proteomes" id="UP000003704">
    <property type="component" value="Unassembled WGS sequence"/>
</dbReference>
<accession>I8T3K6</accession>
<protein>
    <recommendedName>
        <fullName evidence="8">DUF1656 domain-containing protein</fullName>
    </recommendedName>
</protein>
<name>I8T3K6_9GAMM</name>
<evidence type="ECO:0000256" key="3">
    <source>
        <dbReference type="ARBA" id="ARBA00022989"/>
    </source>
</evidence>
<dbReference type="InterPro" id="IPR012451">
    <property type="entry name" value="DUF1656"/>
</dbReference>
<evidence type="ECO:0000313" key="6">
    <source>
        <dbReference type="EMBL" id="EIT68298.1"/>
    </source>
</evidence>
<proteinExistence type="predicted"/>
<dbReference type="STRING" id="1172194.WQQ_34930"/>
<reference evidence="6 7" key="1">
    <citation type="journal article" date="2012" name="J. Bacteriol.">
        <title>Genome Sequence of n-Alkane-Degrading Hydrocarboniphaga effusa Strain AP103T (ATCC BAA-332T).</title>
        <authorList>
            <person name="Chang H.K."/>
            <person name="Zylstra G.J."/>
            <person name="Chae J.C."/>
        </authorList>
    </citation>
    <scope>NUCLEOTIDE SEQUENCE [LARGE SCALE GENOMIC DNA]</scope>
    <source>
        <strain evidence="6 7">AP103</strain>
    </source>
</reference>
<evidence type="ECO:0000256" key="1">
    <source>
        <dbReference type="ARBA" id="ARBA00022475"/>
    </source>
</evidence>
<dbReference type="RefSeq" id="WP_007186432.1">
    <property type="nucleotide sequence ID" value="NZ_AKGD01000003.1"/>
</dbReference>
<keyword evidence="1" id="KW-1003">Cell membrane</keyword>
<dbReference type="EMBL" id="AKGD01000003">
    <property type="protein sequence ID" value="EIT68298.1"/>
    <property type="molecule type" value="Genomic_DNA"/>
</dbReference>
<sequence>MAPELAFDGVLFPSLLPVFLISALIFWPLETLLTRAGVYRWLWHPSLARLSLFILLFAGLALARGFSGV</sequence>
<organism evidence="6 7">
    <name type="scientific">Hydrocarboniphaga effusa AP103</name>
    <dbReference type="NCBI Taxonomy" id="1172194"/>
    <lineage>
        <taxon>Bacteria</taxon>
        <taxon>Pseudomonadati</taxon>
        <taxon>Pseudomonadota</taxon>
        <taxon>Gammaproteobacteria</taxon>
        <taxon>Nevskiales</taxon>
        <taxon>Nevskiaceae</taxon>
        <taxon>Hydrocarboniphaga</taxon>
    </lineage>
</organism>
<feature type="transmembrane region" description="Helical" evidence="5">
    <location>
        <begin position="7"/>
        <end position="27"/>
    </location>
</feature>